<feature type="chain" id="PRO_5010354214" description="Ig-like domain repeat protein" evidence="1">
    <location>
        <begin position="29"/>
        <end position="677"/>
    </location>
</feature>
<gene>
    <name evidence="2" type="ORF">SAMN05414137_10829</name>
</gene>
<proteinExistence type="predicted"/>
<evidence type="ECO:0000256" key="1">
    <source>
        <dbReference type="SAM" id="SignalP"/>
    </source>
</evidence>
<keyword evidence="1" id="KW-0732">Signal</keyword>
<protein>
    <recommendedName>
        <fullName evidence="4">Ig-like domain repeat protein</fullName>
    </recommendedName>
</protein>
<evidence type="ECO:0000313" key="3">
    <source>
        <dbReference type="Proteomes" id="UP000183015"/>
    </source>
</evidence>
<dbReference type="AlphaFoldDB" id="A0A1H7PMB7"/>
<dbReference type="RefSeq" id="WP_042447745.1">
    <property type="nucleotide sequence ID" value="NZ_BBPN01000013.1"/>
</dbReference>
<dbReference type="STRING" id="235985.SAMN05414137_10829"/>
<sequence length="677" mass="69157">MRANTLLRAAAVATVAGLVGAAAPAAGAATTATLPLAAGKLQAMVVDQVHRHVFLSDGANVYMTDFSGTPLATLAEPGAGAMVLSPDSRALYVALNGNLDPAESNPHLEIATVNTATLARTHVLDTGVTRTARTTMAMSGGKLWFNARLDDVRGWETGIAGVDPVTPGSWTSFSATSLPADLLSAEPTAQGLLAVAWATTTAGTPNLSLYDVSGGTLPHQPVVTGDVPDLGSPSGRASALAVTANGQRIVLADGTVLRTSDLTPVGAYHAPAGTGPLKGVWATEDGAVAFTSAAPVRGSAVPGTDIDVFAAGGSRPLNTYAFPPNRRSGALDDGGVAWAGDDSKLFTVTGNATATAATVGALDHPEWTVTRITLTAPARVALGQAVTVHGRLNSIAAIATGETVMVTRTDPASPAGTAVGAVPVAADGSFSFTDTPPVAGAARYTIHYGGDGTHQPTTAQTGVTVARLATTLTVTTDATTYAYGGWATVTAHLGTASADRTVSVYAQPYGGARTLLATGAVDAQGDLAVRYRAWHNTTLTAVFGGDDHYAPATATRHIGDRVSLQEALKGYYRSVKVGSVWVREYHRAAKPVLTAQVTPREPGQCVVFDLQRYSGGAWHDLGVTPCTRISANGTASVTVAQNLPKGTYRIDAAYLAGRTNLGNVSTAGGWLYLAITD</sequence>
<dbReference type="SUPFAM" id="SSF75011">
    <property type="entry name" value="3-carboxy-cis,cis-mucoante lactonizing enzyme"/>
    <property type="match status" value="1"/>
</dbReference>
<dbReference type="Proteomes" id="UP000183015">
    <property type="component" value="Unassembled WGS sequence"/>
</dbReference>
<dbReference type="eggNOG" id="ENOG5031UPN">
    <property type="taxonomic scope" value="Bacteria"/>
</dbReference>
<name>A0A1H7PMB7_STRJI</name>
<evidence type="ECO:0000313" key="2">
    <source>
        <dbReference type="EMBL" id="SEL36923.1"/>
    </source>
</evidence>
<dbReference type="EMBL" id="FOAZ01000008">
    <property type="protein sequence ID" value="SEL36923.1"/>
    <property type="molecule type" value="Genomic_DNA"/>
</dbReference>
<feature type="signal peptide" evidence="1">
    <location>
        <begin position="1"/>
        <end position="28"/>
    </location>
</feature>
<keyword evidence="3" id="KW-1185">Reference proteome</keyword>
<dbReference type="OrthoDB" id="4332189at2"/>
<reference evidence="3" key="1">
    <citation type="submission" date="2016-10" db="EMBL/GenBank/DDBJ databases">
        <authorList>
            <person name="Varghese N."/>
        </authorList>
    </citation>
    <scope>NUCLEOTIDE SEQUENCE [LARGE SCALE GENOMIC DNA]</scope>
    <source>
        <strain evidence="3">DSM 45096 / BCRC 16803 / CGMCC 4.1857 / CIP 109030 / JCM 12277 / KCTC 19219 / NBRC 100920 / 33214</strain>
    </source>
</reference>
<accession>A0A1H7PMB7</accession>
<organism evidence="2 3">
    <name type="scientific">Streptacidiphilus jiangxiensis</name>
    <dbReference type="NCBI Taxonomy" id="235985"/>
    <lineage>
        <taxon>Bacteria</taxon>
        <taxon>Bacillati</taxon>
        <taxon>Actinomycetota</taxon>
        <taxon>Actinomycetes</taxon>
        <taxon>Kitasatosporales</taxon>
        <taxon>Streptomycetaceae</taxon>
        <taxon>Streptacidiphilus</taxon>
    </lineage>
</organism>
<evidence type="ECO:0008006" key="4">
    <source>
        <dbReference type="Google" id="ProtNLM"/>
    </source>
</evidence>